<dbReference type="Proteomes" id="UP000051530">
    <property type="component" value="Unassembled WGS sequence"/>
</dbReference>
<organism evidence="2 3">
    <name type="scientific">Pseudoloma neurophilia</name>
    <dbReference type="NCBI Taxonomy" id="146866"/>
    <lineage>
        <taxon>Eukaryota</taxon>
        <taxon>Fungi</taxon>
        <taxon>Fungi incertae sedis</taxon>
        <taxon>Microsporidia</taxon>
        <taxon>Pseudoloma</taxon>
    </lineage>
</organism>
<dbReference type="AlphaFoldDB" id="A0A0R0M0E4"/>
<sequence>MLPKSSKDSSISSSHNKQRSFKNKNHLIKNLYILCQKNLDIRSSGYNNLTSKERKESIIKNLEAIANPITSNDKPFEEIVLELKLPKSSIQVKKKYLIFRLCPKTFSSSSRDLKQHNQHTIGMKRYHSK</sequence>
<dbReference type="EMBL" id="LGUB01001168">
    <property type="protein sequence ID" value="KRH92144.1"/>
    <property type="molecule type" value="Genomic_DNA"/>
</dbReference>
<keyword evidence="3" id="KW-1185">Reference proteome</keyword>
<comment type="caution">
    <text evidence="2">The sequence shown here is derived from an EMBL/GenBank/DDBJ whole genome shotgun (WGS) entry which is preliminary data.</text>
</comment>
<proteinExistence type="predicted"/>
<name>A0A0R0M0E4_9MICR</name>
<evidence type="ECO:0000313" key="2">
    <source>
        <dbReference type="EMBL" id="KRH92144.1"/>
    </source>
</evidence>
<reference evidence="2 3" key="1">
    <citation type="submission" date="2015-07" db="EMBL/GenBank/DDBJ databases">
        <title>The genome of Pseudoloma neurophilia, a relevant intracellular parasite of the zebrafish.</title>
        <authorList>
            <person name="Ndikumana S."/>
            <person name="Pelin A."/>
            <person name="Sanders J."/>
            <person name="Corradi N."/>
        </authorList>
    </citation>
    <scope>NUCLEOTIDE SEQUENCE [LARGE SCALE GENOMIC DNA]</scope>
    <source>
        <strain evidence="2 3">MK1</strain>
    </source>
</reference>
<dbReference type="VEuPathDB" id="MicrosporidiaDB:M153_1112100099"/>
<protein>
    <submittedName>
        <fullName evidence="2">Uncharacterized protein</fullName>
    </submittedName>
</protein>
<evidence type="ECO:0000313" key="3">
    <source>
        <dbReference type="Proteomes" id="UP000051530"/>
    </source>
</evidence>
<feature type="region of interest" description="Disordered" evidence="1">
    <location>
        <begin position="109"/>
        <end position="129"/>
    </location>
</feature>
<accession>A0A0R0M0E4</accession>
<gene>
    <name evidence="2" type="ORF">M153_1112100099</name>
</gene>
<evidence type="ECO:0000256" key="1">
    <source>
        <dbReference type="SAM" id="MobiDB-lite"/>
    </source>
</evidence>